<dbReference type="PANTHER" id="PTHR30055:SF240">
    <property type="entry name" value="HTH-TYPE TRANSCRIPTIONAL REGULATOR ACRR"/>
    <property type="match status" value="1"/>
</dbReference>
<dbReference type="PROSITE" id="PS50977">
    <property type="entry name" value="HTH_TETR_2"/>
    <property type="match status" value="1"/>
</dbReference>
<evidence type="ECO:0000256" key="3">
    <source>
        <dbReference type="ARBA" id="ARBA00023163"/>
    </source>
</evidence>
<dbReference type="Gene3D" id="1.10.10.60">
    <property type="entry name" value="Homeodomain-like"/>
    <property type="match status" value="1"/>
</dbReference>
<dbReference type="InterPro" id="IPR009057">
    <property type="entry name" value="Homeodomain-like_sf"/>
</dbReference>
<dbReference type="InterPro" id="IPR036271">
    <property type="entry name" value="Tet_transcr_reg_TetR-rel_C_sf"/>
</dbReference>
<dbReference type="SUPFAM" id="SSF48498">
    <property type="entry name" value="Tetracyclin repressor-like, C-terminal domain"/>
    <property type="match status" value="1"/>
</dbReference>
<dbReference type="SUPFAM" id="SSF46689">
    <property type="entry name" value="Homeodomain-like"/>
    <property type="match status" value="1"/>
</dbReference>
<feature type="domain" description="HTH tetR-type" evidence="5">
    <location>
        <begin position="18"/>
        <end position="78"/>
    </location>
</feature>
<proteinExistence type="predicted"/>
<comment type="caution">
    <text evidence="6">The sequence shown here is derived from an EMBL/GenBank/DDBJ whole genome shotgun (WGS) entry which is preliminary data.</text>
</comment>
<organism evidence="6 7">
    <name type="scientific">Paracoccus amoyensis</name>
    <dbReference type="NCBI Taxonomy" id="2760093"/>
    <lineage>
        <taxon>Bacteria</taxon>
        <taxon>Pseudomonadati</taxon>
        <taxon>Pseudomonadota</taxon>
        <taxon>Alphaproteobacteria</taxon>
        <taxon>Rhodobacterales</taxon>
        <taxon>Paracoccaceae</taxon>
        <taxon>Paracoccus</taxon>
    </lineage>
</organism>
<reference evidence="6" key="1">
    <citation type="submission" date="2020-08" db="EMBL/GenBank/DDBJ databases">
        <title>Paracoccus amoyensis sp. nov., isolated from the surface seawater at coast of Xiamen, Fujian.</title>
        <authorList>
            <person name="Lyu L."/>
        </authorList>
    </citation>
    <scope>NUCLEOTIDE SEQUENCE</scope>
    <source>
        <strain evidence="6">11-3</strain>
    </source>
</reference>
<dbReference type="PRINTS" id="PR00455">
    <property type="entry name" value="HTHTETR"/>
</dbReference>
<keyword evidence="2 4" id="KW-0238">DNA-binding</keyword>
<evidence type="ECO:0000256" key="2">
    <source>
        <dbReference type="ARBA" id="ARBA00023125"/>
    </source>
</evidence>
<evidence type="ECO:0000313" key="6">
    <source>
        <dbReference type="EMBL" id="MBC9245321.1"/>
    </source>
</evidence>
<gene>
    <name evidence="6" type="ORF">H4P12_01010</name>
</gene>
<evidence type="ECO:0000259" key="5">
    <source>
        <dbReference type="PROSITE" id="PS50977"/>
    </source>
</evidence>
<dbReference type="GO" id="GO:0003700">
    <property type="term" value="F:DNA-binding transcription factor activity"/>
    <property type="evidence" value="ECO:0007669"/>
    <property type="project" value="TreeGrafter"/>
</dbReference>
<dbReference type="Proteomes" id="UP000608594">
    <property type="component" value="Unassembled WGS sequence"/>
</dbReference>
<dbReference type="AlphaFoldDB" id="A0A926J9S8"/>
<dbReference type="PROSITE" id="PS01081">
    <property type="entry name" value="HTH_TETR_1"/>
    <property type="match status" value="1"/>
</dbReference>
<dbReference type="PANTHER" id="PTHR30055">
    <property type="entry name" value="HTH-TYPE TRANSCRIPTIONAL REGULATOR RUTR"/>
    <property type="match status" value="1"/>
</dbReference>
<dbReference type="EMBL" id="JACOQL010000001">
    <property type="protein sequence ID" value="MBC9245321.1"/>
    <property type="molecule type" value="Genomic_DNA"/>
</dbReference>
<dbReference type="Pfam" id="PF00440">
    <property type="entry name" value="TetR_N"/>
    <property type="match status" value="1"/>
</dbReference>
<sequence>MLERHADVISVQKPDVALKKLKIIISAALKLSNSKGFQAMSLRDLSKESGVSMGGLYAYFDSKTTLLNMILSEVTGAVDSVLGNPPPEVVSDPIEHLKWLIEAHIRLTEEMQPWFSFAFMEAKNFPAKERGRAVDSEALTESLFAEVTARAIADGRFRPGVTPLLPTMIKPLLQDWYVKRAKYRRRKVSVDDYIAAVQEMVLTTCLPVDQLSHPAAG</sequence>
<evidence type="ECO:0000256" key="4">
    <source>
        <dbReference type="PROSITE-ProRule" id="PRU00335"/>
    </source>
</evidence>
<evidence type="ECO:0000313" key="7">
    <source>
        <dbReference type="Proteomes" id="UP000608594"/>
    </source>
</evidence>
<evidence type="ECO:0000256" key="1">
    <source>
        <dbReference type="ARBA" id="ARBA00023015"/>
    </source>
</evidence>
<accession>A0A926J9S8</accession>
<dbReference type="Gene3D" id="1.10.357.10">
    <property type="entry name" value="Tetracycline Repressor, domain 2"/>
    <property type="match status" value="1"/>
</dbReference>
<dbReference type="InterPro" id="IPR023772">
    <property type="entry name" value="DNA-bd_HTH_TetR-type_CS"/>
</dbReference>
<protein>
    <submittedName>
        <fullName evidence="6">TetR/AcrR family transcriptional regulator</fullName>
    </submittedName>
</protein>
<name>A0A926J9S8_9RHOB</name>
<keyword evidence="3" id="KW-0804">Transcription</keyword>
<feature type="DNA-binding region" description="H-T-H motif" evidence="4">
    <location>
        <begin position="41"/>
        <end position="60"/>
    </location>
</feature>
<dbReference type="InterPro" id="IPR050109">
    <property type="entry name" value="HTH-type_TetR-like_transc_reg"/>
</dbReference>
<dbReference type="InterPro" id="IPR001647">
    <property type="entry name" value="HTH_TetR"/>
</dbReference>
<dbReference type="GO" id="GO:0000976">
    <property type="term" value="F:transcription cis-regulatory region binding"/>
    <property type="evidence" value="ECO:0007669"/>
    <property type="project" value="TreeGrafter"/>
</dbReference>
<keyword evidence="1" id="KW-0805">Transcription regulation</keyword>
<keyword evidence="7" id="KW-1185">Reference proteome</keyword>